<dbReference type="KEGG" id="rva:Rvan_2552"/>
<dbReference type="STRING" id="648757.Rvan_2552"/>
<evidence type="ECO:0008006" key="3">
    <source>
        <dbReference type="Google" id="ProtNLM"/>
    </source>
</evidence>
<evidence type="ECO:0000313" key="2">
    <source>
        <dbReference type="Proteomes" id="UP000001399"/>
    </source>
</evidence>
<proteinExistence type="predicted"/>
<reference evidence="2" key="1">
    <citation type="journal article" date="2011" name="J. Bacteriol.">
        <title>Genome sequences of eight morphologically diverse alphaproteobacteria.</title>
        <authorList>
            <consortium name="US DOE Joint Genome Institute"/>
            <person name="Brown P.J."/>
            <person name="Kysela D.T."/>
            <person name="Buechlein A."/>
            <person name="Hemmerich C."/>
            <person name="Brun Y.V."/>
        </authorList>
    </citation>
    <scope>NUCLEOTIDE SEQUENCE [LARGE SCALE GENOMIC DNA]</scope>
    <source>
        <strain evidence="2">ATCC 17100 / ATH 3.1.1 / DSM 162 / LMG 4299</strain>
    </source>
</reference>
<organism evidence="1 2">
    <name type="scientific">Rhodomicrobium vannielii (strain ATCC 17100 / DSM 162 / LMG 4299 / NCIMB 10020 / ATH 3.1.1)</name>
    <dbReference type="NCBI Taxonomy" id="648757"/>
    <lineage>
        <taxon>Bacteria</taxon>
        <taxon>Pseudomonadati</taxon>
        <taxon>Pseudomonadota</taxon>
        <taxon>Alphaproteobacteria</taxon>
        <taxon>Hyphomicrobiales</taxon>
        <taxon>Hyphomicrobiaceae</taxon>
        <taxon>Rhodomicrobium</taxon>
    </lineage>
</organism>
<gene>
    <name evidence="1" type="ordered locus">Rvan_2552</name>
</gene>
<dbReference type="EMBL" id="CP002292">
    <property type="protein sequence ID" value="ADP71767.1"/>
    <property type="molecule type" value="Genomic_DNA"/>
</dbReference>
<keyword evidence="2" id="KW-1185">Reference proteome</keyword>
<sequence>MTIDQGADLIVDAMRAASPQRVRESTDRLRLLAETNGPVPSMDELLAEPQLQAARRMAGQGAASLAAFHPATSGAAATGKSPYELFEISVLNTLFEIMLPKSATAFGAGFSGNVWKSMMSQSLAEACGRAGALGIAHRLEERSKIAGARAAARSA</sequence>
<dbReference type="Proteomes" id="UP000001399">
    <property type="component" value="Chromosome"/>
</dbReference>
<dbReference type="OrthoDB" id="7889190at2"/>
<name>E3I6A2_RHOVT</name>
<accession>E3I6A2</accession>
<dbReference type="HOGENOM" id="CLU_117504_0_0_5"/>
<protein>
    <recommendedName>
        <fullName evidence="3">Flagellar protein FlgJ N-terminal domain-containing protein</fullName>
    </recommendedName>
</protein>
<dbReference type="RefSeq" id="WP_013420145.1">
    <property type="nucleotide sequence ID" value="NC_014664.1"/>
</dbReference>
<evidence type="ECO:0000313" key="1">
    <source>
        <dbReference type="EMBL" id="ADP71767.1"/>
    </source>
</evidence>
<dbReference type="eggNOG" id="COG3951">
    <property type="taxonomic scope" value="Bacteria"/>
</dbReference>
<dbReference type="AlphaFoldDB" id="E3I6A2"/>